<dbReference type="GO" id="GO:0007052">
    <property type="term" value="P:mitotic spindle organization"/>
    <property type="evidence" value="ECO:0007669"/>
    <property type="project" value="TreeGrafter"/>
</dbReference>
<accession>A0A0N5B2I9</accession>
<dbReference type="GO" id="GO:0005634">
    <property type="term" value="C:nucleus"/>
    <property type="evidence" value="ECO:0007669"/>
    <property type="project" value="TreeGrafter"/>
</dbReference>
<sequence>MYDLTSLFQINNEIEILSSLRHNNIMNLICHFDDFKNIYLILEYCHNLTLRQFFRVRRIVLEHEARYLVKQLSDACQYLHSNNIIHRNLRMGTLYLTSDLSLKVGKFEVSKRICPNGNMDVESRRGVYKYMEPEFLTKEYLCKIDIWAIGCILYKLIYRKDPFRKQGQKNSTVKMSTYRLDLPRNGSEALKELITSLLHLSPNRRPDAKEILDFNFFTDAINVSAVPKSLCGRLSLFPCSMVAENVKDGSLSDTDRYAKLPRMWSRVKNVLDGSRSMNTIITSEYQKPALKSPCFVTRWTDYSNNNGLFYQLSDNSVGVFFNDKTNLIMDNFGERLRYRNTDGSEILFSRIGCPSDFQEKLHLLLQASKYMKENLVEACSTQDKETKFRRSPVLKKWLRTNKIIIFWLSDESLQFNFMDIHRKIILSSEEESITVIDKGMYTRSFTLEELEKVGGEKSLKPLLTMLESTGGMAYSNGQKLEVLSGNIGPDFFCCI</sequence>
<evidence type="ECO:0000256" key="2">
    <source>
        <dbReference type="ARBA" id="ARBA00022679"/>
    </source>
</evidence>
<dbReference type="InterPro" id="IPR000959">
    <property type="entry name" value="POLO_box_dom"/>
</dbReference>
<dbReference type="PROSITE" id="PS50011">
    <property type="entry name" value="PROTEIN_KINASE_DOM"/>
    <property type="match status" value="1"/>
</dbReference>
<dbReference type="Proteomes" id="UP000046392">
    <property type="component" value="Unplaced"/>
</dbReference>
<keyword evidence="9" id="KW-1185">Reference proteome</keyword>
<evidence type="ECO:0000256" key="4">
    <source>
        <dbReference type="ARBA" id="ARBA00022741"/>
    </source>
</evidence>
<evidence type="ECO:0000256" key="1">
    <source>
        <dbReference type="ARBA" id="ARBA00022527"/>
    </source>
</evidence>
<reference evidence="10" key="1">
    <citation type="submission" date="2017-02" db="UniProtKB">
        <authorList>
            <consortium name="WormBaseParasite"/>
        </authorList>
    </citation>
    <scope>IDENTIFICATION</scope>
</reference>
<dbReference type="GO" id="GO:0000922">
    <property type="term" value="C:spindle pole"/>
    <property type="evidence" value="ECO:0007669"/>
    <property type="project" value="TreeGrafter"/>
</dbReference>
<keyword evidence="6" id="KW-0067">ATP-binding</keyword>
<dbReference type="GO" id="GO:0000776">
    <property type="term" value="C:kinetochore"/>
    <property type="evidence" value="ECO:0007669"/>
    <property type="project" value="TreeGrafter"/>
</dbReference>
<dbReference type="PANTHER" id="PTHR24345:SF43">
    <property type="entry name" value="INACTIVE SERINE_THREONINE-PROTEIN KINASE PLK5"/>
    <property type="match status" value="1"/>
</dbReference>
<dbReference type="GO" id="GO:0005737">
    <property type="term" value="C:cytoplasm"/>
    <property type="evidence" value="ECO:0007669"/>
    <property type="project" value="TreeGrafter"/>
</dbReference>
<organism evidence="9 10">
    <name type="scientific">Strongyloides papillosus</name>
    <name type="common">Intestinal threadworm</name>
    <dbReference type="NCBI Taxonomy" id="174720"/>
    <lineage>
        <taxon>Eukaryota</taxon>
        <taxon>Metazoa</taxon>
        <taxon>Ecdysozoa</taxon>
        <taxon>Nematoda</taxon>
        <taxon>Chromadorea</taxon>
        <taxon>Rhabditida</taxon>
        <taxon>Tylenchina</taxon>
        <taxon>Panagrolaimomorpha</taxon>
        <taxon>Strongyloidoidea</taxon>
        <taxon>Strongyloididae</taxon>
        <taxon>Strongyloides</taxon>
    </lineage>
</organism>
<dbReference type="InterPro" id="IPR036947">
    <property type="entry name" value="POLO_box_dom_sf"/>
</dbReference>
<dbReference type="GO" id="GO:0004674">
    <property type="term" value="F:protein serine/threonine kinase activity"/>
    <property type="evidence" value="ECO:0007669"/>
    <property type="project" value="UniProtKB-KW"/>
</dbReference>
<dbReference type="WBParaSite" id="SPAL_0000029600.1">
    <property type="protein sequence ID" value="SPAL_0000029600.1"/>
    <property type="gene ID" value="SPAL_0000029600"/>
</dbReference>
<dbReference type="CDD" id="cd13117">
    <property type="entry name" value="POLO_box_2"/>
    <property type="match status" value="1"/>
</dbReference>
<dbReference type="SUPFAM" id="SSF82615">
    <property type="entry name" value="Polo-box domain"/>
    <property type="match status" value="2"/>
</dbReference>
<evidence type="ECO:0000256" key="3">
    <source>
        <dbReference type="ARBA" id="ARBA00022737"/>
    </source>
</evidence>
<dbReference type="PROSITE" id="PS50078">
    <property type="entry name" value="POLO_BOX"/>
    <property type="match status" value="2"/>
</dbReference>
<proteinExistence type="predicted"/>
<feature type="domain" description="Protein kinase" evidence="7">
    <location>
        <begin position="1"/>
        <end position="217"/>
    </location>
</feature>
<dbReference type="Pfam" id="PF00069">
    <property type="entry name" value="Pkinase"/>
    <property type="match status" value="1"/>
</dbReference>
<dbReference type="Pfam" id="PF00659">
    <property type="entry name" value="POLO_box"/>
    <property type="match status" value="2"/>
</dbReference>
<dbReference type="PANTHER" id="PTHR24345">
    <property type="entry name" value="SERINE/THREONINE-PROTEIN KINASE PLK"/>
    <property type="match status" value="1"/>
</dbReference>
<keyword evidence="4" id="KW-0547">Nucleotide-binding</keyword>
<evidence type="ECO:0000256" key="6">
    <source>
        <dbReference type="ARBA" id="ARBA00022840"/>
    </source>
</evidence>
<dbReference type="SUPFAM" id="SSF56112">
    <property type="entry name" value="Protein kinase-like (PK-like)"/>
    <property type="match status" value="1"/>
</dbReference>
<dbReference type="STRING" id="174720.A0A0N5B2I9"/>
<name>A0A0N5B2I9_STREA</name>
<dbReference type="InterPro" id="IPR011009">
    <property type="entry name" value="Kinase-like_dom_sf"/>
</dbReference>
<dbReference type="CDD" id="cd13118">
    <property type="entry name" value="POLO_box_1"/>
    <property type="match status" value="1"/>
</dbReference>
<dbReference type="GO" id="GO:0005524">
    <property type="term" value="F:ATP binding"/>
    <property type="evidence" value="ECO:0007669"/>
    <property type="project" value="UniProtKB-KW"/>
</dbReference>
<keyword evidence="1" id="KW-0723">Serine/threonine-protein kinase</keyword>
<dbReference type="InterPro" id="IPR033695">
    <property type="entry name" value="POLO_box_2"/>
</dbReference>
<dbReference type="AlphaFoldDB" id="A0A0N5B2I9"/>
<dbReference type="Gene3D" id="3.30.1120.30">
    <property type="entry name" value="POLO box domain"/>
    <property type="match status" value="2"/>
</dbReference>
<keyword evidence="2" id="KW-0808">Transferase</keyword>
<keyword evidence="5" id="KW-0418">Kinase</keyword>
<keyword evidence="3" id="KW-0677">Repeat</keyword>
<feature type="domain" description="POLO box" evidence="8">
    <location>
        <begin position="295"/>
        <end position="373"/>
    </location>
</feature>
<evidence type="ECO:0000313" key="10">
    <source>
        <dbReference type="WBParaSite" id="SPAL_0000029600.1"/>
    </source>
</evidence>
<protein>
    <submittedName>
        <fullName evidence="10">Polo kinase</fullName>
    </submittedName>
</protein>
<evidence type="ECO:0000259" key="7">
    <source>
        <dbReference type="PROSITE" id="PS50011"/>
    </source>
</evidence>
<evidence type="ECO:0000259" key="8">
    <source>
        <dbReference type="PROSITE" id="PS50078"/>
    </source>
</evidence>
<dbReference type="Gene3D" id="1.10.510.10">
    <property type="entry name" value="Transferase(Phosphotransferase) domain 1"/>
    <property type="match status" value="1"/>
</dbReference>
<dbReference type="InterPro" id="IPR033701">
    <property type="entry name" value="POLO_box_1"/>
</dbReference>
<dbReference type="InterPro" id="IPR000719">
    <property type="entry name" value="Prot_kinase_dom"/>
</dbReference>
<feature type="domain" description="POLO box" evidence="8">
    <location>
        <begin position="393"/>
        <end position="475"/>
    </location>
</feature>
<evidence type="ECO:0000256" key="5">
    <source>
        <dbReference type="ARBA" id="ARBA00022777"/>
    </source>
</evidence>
<evidence type="ECO:0000313" key="9">
    <source>
        <dbReference type="Proteomes" id="UP000046392"/>
    </source>
</evidence>